<evidence type="ECO:0000313" key="15">
    <source>
        <dbReference type="EMBL" id="CAD9695407.1"/>
    </source>
</evidence>
<dbReference type="Pfam" id="PF00168">
    <property type="entry name" value="C2"/>
    <property type="match status" value="1"/>
</dbReference>
<reference evidence="16" key="1">
    <citation type="submission" date="2021-01" db="EMBL/GenBank/DDBJ databases">
        <authorList>
            <person name="Corre E."/>
            <person name="Pelletier E."/>
            <person name="Niang G."/>
            <person name="Scheremetjew M."/>
            <person name="Finn R."/>
            <person name="Kale V."/>
            <person name="Holt S."/>
            <person name="Cochrane G."/>
            <person name="Meng A."/>
            <person name="Brown T."/>
            <person name="Cohen L."/>
        </authorList>
    </citation>
    <scope>NUCLEOTIDE SEQUENCE</scope>
    <source>
        <strain evidence="16">NY070348D</strain>
    </source>
</reference>
<dbReference type="GO" id="GO:0005886">
    <property type="term" value="C:plasma membrane"/>
    <property type="evidence" value="ECO:0007669"/>
    <property type="project" value="TreeGrafter"/>
</dbReference>
<evidence type="ECO:0000256" key="9">
    <source>
        <dbReference type="ARBA" id="ARBA00023098"/>
    </source>
</evidence>
<dbReference type="InterPro" id="IPR000008">
    <property type="entry name" value="C2_dom"/>
</dbReference>
<feature type="region of interest" description="Disordered" evidence="10">
    <location>
        <begin position="1"/>
        <end position="97"/>
    </location>
</feature>
<dbReference type="InterPro" id="IPR024632">
    <property type="entry name" value="PLipase_D_C"/>
</dbReference>
<feature type="domain" description="PLD phosphodiesterase" evidence="12">
    <location>
        <begin position="902"/>
        <end position="929"/>
    </location>
</feature>
<dbReference type="EMBL" id="HBHK01019698">
    <property type="protein sequence ID" value="CAD9695393.1"/>
    <property type="molecule type" value="Transcribed_RNA"/>
</dbReference>
<evidence type="ECO:0000256" key="8">
    <source>
        <dbReference type="ARBA" id="ARBA00022963"/>
    </source>
</evidence>
<dbReference type="EMBL" id="HBHK01019700">
    <property type="protein sequence ID" value="CAD9695400.1"/>
    <property type="molecule type" value="Transcribed_RNA"/>
</dbReference>
<dbReference type="PROSITE" id="PS50004">
    <property type="entry name" value="C2"/>
    <property type="match status" value="1"/>
</dbReference>
<dbReference type="Pfam" id="PF13091">
    <property type="entry name" value="PLDc_2"/>
    <property type="match status" value="1"/>
</dbReference>
<organism evidence="16">
    <name type="scientific">Mucochytrium quahogii</name>
    <dbReference type="NCBI Taxonomy" id="96639"/>
    <lineage>
        <taxon>Eukaryota</taxon>
        <taxon>Sar</taxon>
        <taxon>Stramenopiles</taxon>
        <taxon>Bigyra</taxon>
        <taxon>Labyrinthulomycetes</taxon>
        <taxon>Thraustochytrida</taxon>
        <taxon>Thraustochytriidae</taxon>
        <taxon>Mucochytrium</taxon>
    </lineage>
</organism>
<keyword evidence="8" id="KW-0442">Lipid degradation</keyword>
<dbReference type="Pfam" id="PF12357">
    <property type="entry name" value="PLD_C"/>
    <property type="match status" value="1"/>
</dbReference>
<dbReference type="EC" id="3.1.4.4" evidence="3"/>
<dbReference type="CDD" id="cd00030">
    <property type="entry name" value="C2"/>
    <property type="match status" value="1"/>
</dbReference>
<evidence type="ECO:0000256" key="5">
    <source>
        <dbReference type="ARBA" id="ARBA00022737"/>
    </source>
</evidence>
<keyword evidence="6" id="KW-0378">Hydrolase</keyword>
<feature type="domain" description="C2" evidence="11">
    <location>
        <begin position="93"/>
        <end position="227"/>
    </location>
</feature>
<evidence type="ECO:0000256" key="3">
    <source>
        <dbReference type="ARBA" id="ARBA00012027"/>
    </source>
</evidence>
<dbReference type="EMBL" id="HBHK01019718">
    <property type="protein sequence ID" value="CAD9695429.1"/>
    <property type="molecule type" value="Transcribed_RNA"/>
</dbReference>
<evidence type="ECO:0000256" key="4">
    <source>
        <dbReference type="ARBA" id="ARBA00022723"/>
    </source>
</evidence>
<dbReference type="PANTHER" id="PTHR18896">
    <property type="entry name" value="PHOSPHOLIPASE D"/>
    <property type="match status" value="1"/>
</dbReference>
<dbReference type="PROSITE" id="PS50035">
    <property type="entry name" value="PLD"/>
    <property type="match status" value="1"/>
</dbReference>
<dbReference type="Gene3D" id="2.60.40.150">
    <property type="entry name" value="C2 domain"/>
    <property type="match status" value="1"/>
</dbReference>
<proteinExistence type="inferred from homology"/>
<sequence>MEKEKVGAEPPAPPGDTTQEGGVEEDVQPSEQTNSQNDGQPDQATKEEVAGTSSKGKMSQGAGENKSQCPEDSGSRPPRVTEDDESDSGDEAREDDVLLSGSGISAARVTLHGRLEVFIQKAYKLVNKDGLGGCMPGASGPQCGLLGLSDPMCKLIIADDAVVRSSVKSNTLNPKWNELFSVDVCHDANRVTLRIVDVDDISEQFLGQVSFSAEQVLKQAQGASGVQGEFPLTDEKEKIEDLDTYAARWAEDKRDKHSRRKGNKYGWVSFRLRFTPSNQVVEKQRAVYESKKSAAEISKKKLYEHFHPNVVPNTYFKAHAGDHFVVYQSAHQPGMGKNLPAIEKDGGEAPYVARSCWNDLYACLEAAEQFICCCGWSVNPDTRLVRTGAGHESKLTFGEMLKKKASEGVLVYVMVWDDLSSNRFFKTGMMGTFDEQVVDYFKGTGVVAVKVPRIAKAGIIESFSKGTFAYTHHQKTIIMDIKPADASRLKIKHRKHKNKKVQGLTAFVGGIDITSGRYDDSDKTLFGSLLHTHKGDFYQQCLPQDAINKSKGPRQPWQDIHSRVTGRAAVDILKNFIERWHWQVGDHRHPTHKSFKKGMKMRKLLTLIKDTPAEHALPRSLLEETKDNIIGRTETLLHVGHGSEVNCSRNNYGMNQQNLGDDEMSDEEIEELQNDLDDLGDRDRTSSLNDCFSTTGEENADKVVQVIRSIDEDSARLEKRITPPHVSYDKDLKFDNSIHKAFVHHIRHANHFVYVESQYFIGSCHLWEKSRHCGANNLVAAEIAQKCCDKIRANEPFHAYVCIPMFCEGIPRDSAVYQILRWQYFSVQMMYRRIAQALKTAGMADSKKPTDYLTFYFLGNREAAEQDKVDESNHSESMSIDPSLPEDDYKNVYKKLLKARRFMIYVHSKMLVVDDEVAVVGSANVNQRSFAGNRDSEIGVCMFEASKMATETTTPRGEVYGMRMSVWAEHLGGSLMEDPEFDATVLQHPGSPECVKLVSERALENWNAYVAEGEPVNVPGHLMRYPYKVLDDGSVTTFEGFESFPDFPKSKILGAKTRLPNYLTT</sequence>
<gene>
    <name evidence="13" type="ORF">QSP1433_LOCUS12484</name>
    <name evidence="14" type="ORF">QSP1433_LOCUS12486</name>
    <name evidence="15" type="ORF">QSP1433_LOCUS12488</name>
    <name evidence="16" type="ORF">QSP1433_LOCUS12493</name>
    <name evidence="17" type="ORF">QSP1433_LOCUS12495</name>
</gene>
<accession>A0A7S2SC01</accession>
<dbReference type="InterPro" id="IPR025202">
    <property type="entry name" value="PLD-like_dom"/>
</dbReference>
<feature type="compositionally biased region" description="Acidic residues" evidence="10">
    <location>
        <begin position="82"/>
        <end position="94"/>
    </location>
</feature>
<keyword evidence="7" id="KW-0106">Calcium</keyword>
<evidence type="ECO:0000313" key="16">
    <source>
        <dbReference type="EMBL" id="CAD9695423.1"/>
    </source>
</evidence>
<evidence type="ECO:0000313" key="14">
    <source>
        <dbReference type="EMBL" id="CAD9695400.1"/>
    </source>
</evidence>
<keyword evidence="5" id="KW-0677">Repeat</keyword>
<comment type="similarity">
    <text evidence="2">Belongs to the phospholipase D family. C2-PLD subfamily.</text>
</comment>
<evidence type="ECO:0000256" key="10">
    <source>
        <dbReference type="SAM" id="MobiDB-lite"/>
    </source>
</evidence>
<feature type="compositionally biased region" description="Polar residues" evidence="10">
    <location>
        <begin position="29"/>
        <end position="43"/>
    </location>
</feature>
<dbReference type="InterPro" id="IPR035892">
    <property type="entry name" value="C2_domain_sf"/>
</dbReference>
<dbReference type="GO" id="GO:0009395">
    <property type="term" value="P:phospholipid catabolic process"/>
    <property type="evidence" value="ECO:0007669"/>
    <property type="project" value="TreeGrafter"/>
</dbReference>
<keyword evidence="4" id="KW-0479">Metal-binding</keyword>
<dbReference type="SUPFAM" id="SSF49562">
    <property type="entry name" value="C2 domain (Calcium/lipid-binding domain, CaLB)"/>
    <property type="match status" value="1"/>
</dbReference>
<keyword evidence="9" id="KW-0443">Lipid metabolism</keyword>
<evidence type="ECO:0000256" key="2">
    <source>
        <dbReference type="ARBA" id="ARBA00010683"/>
    </source>
</evidence>
<dbReference type="InterPro" id="IPR015679">
    <property type="entry name" value="PLipase_D_fam"/>
</dbReference>
<dbReference type="AlphaFoldDB" id="A0A7S2SC01"/>
<dbReference type="GO" id="GO:0046872">
    <property type="term" value="F:metal ion binding"/>
    <property type="evidence" value="ECO:0007669"/>
    <property type="project" value="UniProtKB-KW"/>
</dbReference>
<comment type="cofactor">
    <cofactor evidence="1">
        <name>Ca(2+)</name>
        <dbReference type="ChEBI" id="CHEBI:29108"/>
    </cofactor>
</comment>
<dbReference type="GO" id="GO:0004630">
    <property type="term" value="F:phospholipase D activity"/>
    <property type="evidence" value="ECO:0007669"/>
    <property type="project" value="UniProtKB-EC"/>
</dbReference>
<evidence type="ECO:0000313" key="17">
    <source>
        <dbReference type="EMBL" id="CAD9695429.1"/>
    </source>
</evidence>
<dbReference type="EMBL" id="HBHK01019715">
    <property type="protein sequence ID" value="CAD9695423.1"/>
    <property type="molecule type" value="Transcribed_RNA"/>
</dbReference>
<dbReference type="SUPFAM" id="SSF56024">
    <property type="entry name" value="Phospholipase D/nuclease"/>
    <property type="match status" value="2"/>
</dbReference>
<evidence type="ECO:0000313" key="13">
    <source>
        <dbReference type="EMBL" id="CAD9695393.1"/>
    </source>
</evidence>
<evidence type="ECO:0000256" key="7">
    <source>
        <dbReference type="ARBA" id="ARBA00022837"/>
    </source>
</evidence>
<evidence type="ECO:0000259" key="11">
    <source>
        <dbReference type="PROSITE" id="PS50004"/>
    </source>
</evidence>
<evidence type="ECO:0000259" key="12">
    <source>
        <dbReference type="PROSITE" id="PS50035"/>
    </source>
</evidence>
<name>A0A7S2SC01_9STRA</name>
<protein>
    <recommendedName>
        <fullName evidence="3">phospholipase D</fullName>
        <ecNumber evidence="3">3.1.4.4</ecNumber>
    </recommendedName>
</protein>
<dbReference type="InterPro" id="IPR001736">
    <property type="entry name" value="PLipase_D/transphosphatidylase"/>
</dbReference>
<dbReference type="PANTHER" id="PTHR18896:SF60">
    <property type="entry name" value="PHOSPHOLIPASE D"/>
    <property type="match status" value="1"/>
</dbReference>
<evidence type="ECO:0000256" key="6">
    <source>
        <dbReference type="ARBA" id="ARBA00022801"/>
    </source>
</evidence>
<dbReference type="Gene3D" id="3.30.870.10">
    <property type="entry name" value="Endonuclease Chain A"/>
    <property type="match status" value="2"/>
</dbReference>
<evidence type="ECO:0000256" key="1">
    <source>
        <dbReference type="ARBA" id="ARBA00001913"/>
    </source>
</evidence>
<dbReference type="SMART" id="SM00239">
    <property type="entry name" value="C2"/>
    <property type="match status" value="1"/>
</dbReference>
<dbReference type="SMART" id="SM00155">
    <property type="entry name" value="PLDc"/>
    <property type="match status" value="2"/>
</dbReference>
<dbReference type="EMBL" id="HBHK01019703">
    <property type="protein sequence ID" value="CAD9695407.1"/>
    <property type="molecule type" value="Transcribed_RNA"/>
</dbReference>